<protein>
    <recommendedName>
        <fullName evidence="3">ubiquitinyl hydrolase 1</fullName>
        <ecNumber evidence="3">3.4.19.12</ecNumber>
    </recommendedName>
</protein>
<keyword evidence="6" id="KW-0378">Hydrolase</keyword>
<dbReference type="InParanoid" id="D3BSN8"/>
<dbReference type="PANTHER" id="PTHR24006:SF758">
    <property type="entry name" value="UBIQUITIN CARBOXYL-TERMINAL HYDROLASE 36"/>
    <property type="match status" value="1"/>
</dbReference>
<evidence type="ECO:0000256" key="8">
    <source>
        <dbReference type="SAM" id="MobiDB-lite"/>
    </source>
</evidence>
<dbReference type="Pfam" id="PF00443">
    <property type="entry name" value="UCH"/>
    <property type="match status" value="1"/>
</dbReference>
<keyword evidence="11" id="KW-1185">Reference proteome</keyword>
<accession>D3BSN8</accession>
<feature type="compositionally biased region" description="Low complexity" evidence="8">
    <location>
        <begin position="595"/>
        <end position="625"/>
    </location>
</feature>
<evidence type="ECO:0000256" key="1">
    <source>
        <dbReference type="ARBA" id="ARBA00000707"/>
    </source>
</evidence>
<dbReference type="SUPFAM" id="SSF54001">
    <property type="entry name" value="Cysteine proteinases"/>
    <property type="match status" value="1"/>
</dbReference>
<dbReference type="GO" id="GO:0005634">
    <property type="term" value="C:nucleus"/>
    <property type="evidence" value="ECO:0007669"/>
    <property type="project" value="TreeGrafter"/>
</dbReference>
<dbReference type="GO" id="GO:0016579">
    <property type="term" value="P:protein deubiquitination"/>
    <property type="evidence" value="ECO:0007669"/>
    <property type="project" value="InterPro"/>
</dbReference>
<gene>
    <name evidence="10" type="ORF">PPL_11007</name>
</gene>
<dbReference type="GeneID" id="31366476"/>
<dbReference type="STRING" id="670386.D3BSN8"/>
<dbReference type="InterPro" id="IPR028889">
    <property type="entry name" value="USP"/>
</dbReference>
<feature type="compositionally biased region" description="Basic and acidic residues" evidence="8">
    <location>
        <begin position="89"/>
        <end position="115"/>
    </location>
</feature>
<dbReference type="InterPro" id="IPR001394">
    <property type="entry name" value="Peptidase_C19_UCH"/>
</dbReference>
<dbReference type="Proteomes" id="UP000001396">
    <property type="component" value="Unassembled WGS sequence"/>
</dbReference>
<dbReference type="InterPro" id="IPR050164">
    <property type="entry name" value="Peptidase_C19"/>
</dbReference>
<dbReference type="MEROPS" id="C19.A71"/>
<feature type="region of interest" description="Disordered" evidence="8">
    <location>
        <begin position="582"/>
        <end position="643"/>
    </location>
</feature>
<dbReference type="EC" id="3.4.19.12" evidence="3"/>
<feature type="compositionally biased region" description="Low complexity" evidence="8">
    <location>
        <begin position="453"/>
        <end position="462"/>
    </location>
</feature>
<dbReference type="AlphaFoldDB" id="D3BSN8"/>
<feature type="region of interest" description="Disordered" evidence="8">
    <location>
        <begin position="64"/>
        <end position="115"/>
    </location>
</feature>
<dbReference type="EMBL" id="ADBJ01000054">
    <property type="protein sequence ID" value="EFA75503.1"/>
    <property type="molecule type" value="Genomic_DNA"/>
</dbReference>
<name>D3BSN8_HETP5</name>
<evidence type="ECO:0000313" key="10">
    <source>
        <dbReference type="EMBL" id="EFA75503.1"/>
    </source>
</evidence>
<dbReference type="InterPro" id="IPR018200">
    <property type="entry name" value="USP_CS"/>
</dbReference>
<dbReference type="PANTHER" id="PTHR24006">
    <property type="entry name" value="UBIQUITIN CARBOXYL-TERMINAL HYDROLASE"/>
    <property type="match status" value="1"/>
</dbReference>
<sequence length="643" mass="72525">MPISLVDSTVSTIANGLVGTVQKVLKRGAANTMSVNLNNGTNKFKRLSKPTLPVKQKIQSIKQQLANGNSSSSSSKQTTTNDKDGEDNNVDHKDTVIDHDQDTPPKKSENLKRFESDMESSGKVLLHRVIKFRESAKPLEDPNTLLKRKYKPINKLVTTTTTTTSTTLIKKQQQQQQKEEILDDNILHPPKKILFPADRIDAMMLWKTIRKVGSGLNNIGSLNPRESMTTVIGSIFGGYLQSQVKCSVCSYESNTFDPFMDLSVDINQADSLSKALQRFVKAEQLDGSNKYKCCKCKKLVKASKRMTIHVAPPVLTVQLKRFSFLGFHGGKISKPVQFDPVLNLTPYMTTSTNDVVYDLYGVLVHAGSSTNSGHYYCYTKSSSGVWHGLNDESVSQPVVASPNVQIESLALTSNSKKRKILDSDEQQQQQQTTQSQSTITEKKKKIDNESNQTTTTTTSSSSLMVRQWDDKSIDETKQKIIEEQNNIASKTGQQLKQASRDKDSQFDFKIAKWDNVDDETLKAQKELMKDESLKELVHKKDEWDEEFDKGRTRKLKKKKNINFAENQFNSLSSILQKKKEDQLKYGDQTQTQQSNGRKFGRTTTNTKNNNIRTTNNNRGNNNKPNNFKRKQQQPAGKGKFNRK</sequence>
<dbReference type="Gene3D" id="3.90.70.10">
    <property type="entry name" value="Cysteine proteinases"/>
    <property type="match status" value="1"/>
</dbReference>
<dbReference type="InterPro" id="IPR038765">
    <property type="entry name" value="Papain-like_cys_pep_sf"/>
</dbReference>
<evidence type="ECO:0000313" key="11">
    <source>
        <dbReference type="Proteomes" id="UP000001396"/>
    </source>
</evidence>
<keyword evidence="5" id="KW-0833">Ubl conjugation pathway</keyword>
<feature type="domain" description="USP" evidence="9">
    <location>
        <begin position="106"/>
        <end position="417"/>
    </location>
</feature>
<evidence type="ECO:0000256" key="7">
    <source>
        <dbReference type="ARBA" id="ARBA00022807"/>
    </source>
</evidence>
<comment type="catalytic activity">
    <reaction evidence="1">
        <text>Thiol-dependent hydrolysis of ester, thioester, amide, peptide and isopeptide bonds formed by the C-terminal Gly of ubiquitin (a 76-residue protein attached to proteins as an intracellular targeting signal).</text>
        <dbReference type="EC" id="3.4.19.12"/>
    </reaction>
</comment>
<keyword evidence="4" id="KW-0645">Protease</keyword>
<feature type="compositionally biased region" description="Low complexity" evidence="8">
    <location>
        <begin position="426"/>
        <end position="439"/>
    </location>
</feature>
<evidence type="ECO:0000256" key="3">
    <source>
        <dbReference type="ARBA" id="ARBA00012759"/>
    </source>
</evidence>
<proteinExistence type="inferred from homology"/>
<comment type="similarity">
    <text evidence="2">Belongs to the peptidase C19 family.</text>
</comment>
<feature type="region of interest" description="Disordered" evidence="8">
    <location>
        <begin position="417"/>
        <end position="468"/>
    </location>
</feature>
<comment type="caution">
    <text evidence="10">The sequence shown here is derived from an EMBL/GenBank/DDBJ whole genome shotgun (WGS) entry which is preliminary data.</text>
</comment>
<evidence type="ECO:0000256" key="2">
    <source>
        <dbReference type="ARBA" id="ARBA00009085"/>
    </source>
</evidence>
<dbReference type="GO" id="GO:0006508">
    <property type="term" value="P:proteolysis"/>
    <property type="evidence" value="ECO:0007669"/>
    <property type="project" value="UniProtKB-KW"/>
</dbReference>
<dbReference type="PROSITE" id="PS50235">
    <property type="entry name" value="USP_3"/>
    <property type="match status" value="1"/>
</dbReference>
<evidence type="ECO:0000259" key="9">
    <source>
        <dbReference type="PROSITE" id="PS50235"/>
    </source>
</evidence>
<evidence type="ECO:0000256" key="6">
    <source>
        <dbReference type="ARBA" id="ARBA00022801"/>
    </source>
</evidence>
<reference evidence="10 11" key="1">
    <citation type="journal article" date="2011" name="Genome Res.">
        <title>Phylogeny-wide analysis of social amoeba genomes highlights ancient origins for complex intercellular communication.</title>
        <authorList>
            <person name="Heidel A.J."/>
            <person name="Lawal H.M."/>
            <person name="Felder M."/>
            <person name="Schilde C."/>
            <person name="Helps N.R."/>
            <person name="Tunggal B."/>
            <person name="Rivero F."/>
            <person name="John U."/>
            <person name="Schleicher M."/>
            <person name="Eichinger L."/>
            <person name="Platzer M."/>
            <person name="Noegel A.A."/>
            <person name="Schaap P."/>
            <person name="Gloeckner G."/>
        </authorList>
    </citation>
    <scope>NUCLEOTIDE SEQUENCE [LARGE SCALE GENOMIC DNA]</scope>
    <source>
        <strain evidence="11">ATCC 26659 / Pp 5 / PN500</strain>
    </source>
</reference>
<dbReference type="PROSITE" id="PS00973">
    <property type="entry name" value="USP_2"/>
    <property type="match status" value="1"/>
</dbReference>
<dbReference type="GO" id="GO:0004843">
    <property type="term" value="F:cysteine-type deubiquitinase activity"/>
    <property type="evidence" value="ECO:0007669"/>
    <property type="project" value="UniProtKB-EC"/>
</dbReference>
<evidence type="ECO:0000256" key="5">
    <source>
        <dbReference type="ARBA" id="ARBA00022786"/>
    </source>
</evidence>
<dbReference type="GO" id="GO:0005829">
    <property type="term" value="C:cytosol"/>
    <property type="evidence" value="ECO:0007669"/>
    <property type="project" value="TreeGrafter"/>
</dbReference>
<evidence type="ECO:0000256" key="4">
    <source>
        <dbReference type="ARBA" id="ARBA00022670"/>
    </source>
</evidence>
<keyword evidence="7" id="KW-0788">Thiol protease</keyword>
<organism evidence="10 11">
    <name type="scientific">Heterostelium pallidum (strain ATCC 26659 / Pp 5 / PN500)</name>
    <name type="common">Cellular slime mold</name>
    <name type="synonym">Polysphondylium pallidum</name>
    <dbReference type="NCBI Taxonomy" id="670386"/>
    <lineage>
        <taxon>Eukaryota</taxon>
        <taxon>Amoebozoa</taxon>
        <taxon>Evosea</taxon>
        <taxon>Eumycetozoa</taxon>
        <taxon>Dictyostelia</taxon>
        <taxon>Acytosteliales</taxon>
        <taxon>Acytosteliaceae</taxon>
        <taxon>Heterostelium</taxon>
    </lineage>
</organism>
<dbReference type="RefSeq" id="XP_020427637.1">
    <property type="nucleotide sequence ID" value="XM_020581767.1"/>
</dbReference>